<dbReference type="AlphaFoldDB" id="A0A7X0NSL8"/>
<comment type="caution">
    <text evidence="1">The sequence shown here is derived from an EMBL/GenBank/DDBJ whole genome shotgun (WGS) entry which is preliminary data.</text>
</comment>
<evidence type="ECO:0000313" key="1">
    <source>
        <dbReference type="EMBL" id="MBB6548862.1"/>
    </source>
</evidence>
<name>A0A7X0NSL8_9ACTN</name>
<evidence type="ECO:0000313" key="2">
    <source>
        <dbReference type="Proteomes" id="UP000565579"/>
    </source>
</evidence>
<accession>A0A7X0NSL8</accession>
<organism evidence="1 2">
    <name type="scientific">Nonomuraea rubra</name>
    <dbReference type="NCBI Taxonomy" id="46180"/>
    <lineage>
        <taxon>Bacteria</taxon>
        <taxon>Bacillati</taxon>
        <taxon>Actinomycetota</taxon>
        <taxon>Actinomycetes</taxon>
        <taxon>Streptosporangiales</taxon>
        <taxon>Streptosporangiaceae</taxon>
        <taxon>Nonomuraea</taxon>
    </lineage>
</organism>
<proteinExistence type="predicted"/>
<protein>
    <submittedName>
        <fullName evidence="1">Uncharacterized protein</fullName>
    </submittedName>
</protein>
<gene>
    <name evidence="1" type="ORF">HD593_003657</name>
</gene>
<dbReference type="EMBL" id="JACHMI010000001">
    <property type="protein sequence ID" value="MBB6548862.1"/>
    <property type="molecule type" value="Genomic_DNA"/>
</dbReference>
<sequence length="32" mass="3193">MATLMTAVAGSGLEFTADQIGAELMRGPAGQP</sequence>
<reference evidence="1 2" key="1">
    <citation type="submission" date="2020-08" db="EMBL/GenBank/DDBJ databases">
        <title>Sequencing the genomes of 1000 actinobacteria strains.</title>
        <authorList>
            <person name="Klenk H.-P."/>
        </authorList>
    </citation>
    <scope>NUCLEOTIDE SEQUENCE [LARGE SCALE GENOMIC DNA]</scope>
    <source>
        <strain evidence="1 2">DSM 43768</strain>
    </source>
</reference>
<keyword evidence="2" id="KW-1185">Reference proteome</keyword>
<dbReference type="Proteomes" id="UP000565579">
    <property type="component" value="Unassembled WGS sequence"/>
</dbReference>